<dbReference type="AlphaFoldDB" id="A0A5M3N0N1"/>
<gene>
    <name evidence="13" type="ORF">CONPUDRAFT_117255</name>
</gene>
<evidence type="ECO:0000256" key="1">
    <source>
        <dbReference type="ARBA" id="ARBA00001947"/>
    </source>
</evidence>
<evidence type="ECO:0000256" key="9">
    <source>
        <dbReference type="ARBA" id="ARBA00056079"/>
    </source>
</evidence>
<dbReference type="PANTHER" id="PTHR11271:SF6">
    <property type="entry name" value="GUANINE DEAMINASE"/>
    <property type="match status" value="1"/>
</dbReference>
<evidence type="ECO:0000256" key="11">
    <source>
        <dbReference type="ARBA" id="ARBA00083147"/>
    </source>
</evidence>
<evidence type="ECO:0000256" key="2">
    <source>
        <dbReference type="ARBA" id="ARBA00004984"/>
    </source>
</evidence>
<sequence>MTIVFYGPVISPTNDYDEYTVDPRCLLVVSDEGTIEWLDRDVQDSMVQQRLFEGGLSTDGIEIITLKNGEFLIPGFIDTHIHACQVPNMGIGGDKELLSWLRDYTFPLETQFGSPGFAERIYPDVVRRIIESGTTTACYYGSLHSDATKTLATIINNKGQRAFVGKCNMDHKSDGDSEYHEKSAQDSIDDTKALFKHIHHLRKSADGTPFVYPILTPRFALSCTEHLLELLKRFVEENDNPSRPLAIQTHISENMEEVEETLQIFKDCSSYAAVYQKYGLLRRGTILGHGVYLTDDEMTLIAKQGAGVAHCPTSNFYLSSGMAQVGKLLDHDVKVGLGTDVSGGYSLSMLTTIRNASNVSKMLFVNAQAAERRGEQRFHAGKRANRKLTVANLLHLATLGGAKVCNLEKQIGSLDEGKAFDALLVSVRDETGNPAVWGYNPHRDSHNANTLPDKKTLRIWLERFLFCGDDRNIRKVFVQGRLIGGKEA</sequence>
<evidence type="ECO:0000256" key="4">
    <source>
        <dbReference type="ARBA" id="ARBA00012781"/>
    </source>
</evidence>
<dbReference type="SUPFAM" id="SSF51556">
    <property type="entry name" value="Metallo-dependent hydrolases"/>
    <property type="match status" value="1"/>
</dbReference>
<keyword evidence="14" id="KW-1185">Reference proteome</keyword>
<protein>
    <recommendedName>
        <fullName evidence="10">Probable guanine deaminase</fullName>
        <ecNumber evidence="4">3.5.4.3</ecNumber>
    </recommendedName>
    <alternativeName>
        <fullName evidence="11">Guanine aminohydrolase</fullName>
    </alternativeName>
</protein>
<dbReference type="GO" id="GO:0008892">
    <property type="term" value="F:guanine deaminase activity"/>
    <property type="evidence" value="ECO:0007669"/>
    <property type="project" value="UniProtKB-EC"/>
</dbReference>
<dbReference type="InterPro" id="IPR011059">
    <property type="entry name" value="Metal-dep_hydrolase_composite"/>
</dbReference>
<dbReference type="GO" id="GO:0005829">
    <property type="term" value="C:cytosol"/>
    <property type="evidence" value="ECO:0007669"/>
    <property type="project" value="TreeGrafter"/>
</dbReference>
<feature type="domain" description="Amidohydrolase-related" evidence="12">
    <location>
        <begin position="71"/>
        <end position="482"/>
    </location>
</feature>
<dbReference type="EC" id="3.5.4.3" evidence="4"/>
<dbReference type="InterPro" id="IPR032466">
    <property type="entry name" value="Metal_Hydrolase"/>
</dbReference>
<comment type="catalytic activity">
    <reaction evidence="8">
        <text>guanine + H2O + H(+) = xanthine + NH4(+)</text>
        <dbReference type="Rhea" id="RHEA:14665"/>
        <dbReference type="ChEBI" id="CHEBI:15377"/>
        <dbReference type="ChEBI" id="CHEBI:15378"/>
        <dbReference type="ChEBI" id="CHEBI:16235"/>
        <dbReference type="ChEBI" id="CHEBI:17712"/>
        <dbReference type="ChEBI" id="CHEBI:28938"/>
        <dbReference type="EC" id="3.5.4.3"/>
    </reaction>
</comment>
<evidence type="ECO:0000313" key="14">
    <source>
        <dbReference type="Proteomes" id="UP000053558"/>
    </source>
</evidence>
<comment type="caution">
    <text evidence="13">The sequence shown here is derived from an EMBL/GenBank/DDBJ whole genome shotgun (WGS) entry which is preliminary data.</text>
</comment>
<dbReference type="Pfam" id="PF01979">
    <property type="entry name" value="Amidohydro_1"/>
    <property type="match status" value="1"/>
</dbReference>
<proteinExistence type="inferred from homology"/>
<comment type="function">
    <text evidence="9">Catalyzes the hydrolytic deamination of guanine, producing xanthine and ammonia.</text>
</comment>
<dbReference type="OMA" id="CVHMNDS"/>
<evidence type="ECO:0000256" key="5">
    <source>
        <dbReference type="ARBA" id="ARBA00022723"/>
    </source>
</evidence>
<dbReference type="FunFam" id="3.20.20.140:FF:000022">
    <property type="entry name" value="Guanine deaminase"/>
    <property type="match status" value="1"/>
</dbReference>
<dbReference type="GO" id="GO:0046098">
    <property type="term" value="P:guanine metabolic process"/>
    <property type="evidence" value="ECO:0007669"/>
    <property type="project" value="TreeGrafter"/>
</dbReference>
<dbReference type="KEGG" id="cput:CONPUDRAFT_117255"/>
<dbReference type="GeneID" id="19199304"/>
<evidence type="ECO:0000259" key="12">
    <source>
        <dbReference type="Pfam" id="PF01979"/>
    </source>
</evidence>
<evidence type="ECO:0000256" key="3">
    <source>
        <dbReference type="ARBA" id="ARBA00006745"/>
    </source>
</evidence>
<dbReference type="SUPFAM" id="SSF51338">
    <property type="entry name" value="Composite domain of metallo-dependent hydrolases"/>
    <property type="match status" value="1"/>
</dbReference>
<dbReference type="EMBL" id="JH711574">
    <property type="protein sequence ID" value="EIW84949.1"/>
    <property type="molecule type" value="Genomic_DNA"/>
</dbReference>
<dbReference type="InterPro" id="IPR051607">
    <property type="entry name" value="Metallo-dep_hydrolases"/>
</dbReference>
<dbReference type="Gene3D" id="3.20.20.140">
    <property type="entry name" value="Metal-dependent hydrolases"/>
    <property type="match status" value="1"/>
</dbReference>
<dbReference type="Proteomes" id="UP000053558">
    <property type="component" value="Unassembled WGS sequence"/>
</dbReference>
<accession>A0A5M3N0N1</accession>
<organism evidence="13 14">
    <name type="scientific">Coniophora puteana (strain RWD-64-598)</name>
    <name type="common">Brown rot fungus</name>
    <dbReference type="NCBI Taxonomy" id="741705"/>
    <lineage>
        <taxon>Eukaryota</taxon>
        <taxon>Fungi</taxon>
        <taxon>Dikarya</taxon>
        <taxon>Basidiomycota</taxon>
        <taxon>Agaricomycotina</taxon>
        <taxon>Agaricomycetes</taxon>
        <taxon>Agaricomycetidae</taxon>
        <taxon>Boletales</taxon>
        <taxon>Coniophorineae</taxon>
        <taxon>Coniophoraceae</taxon>
        <taxon>Coniophora</taxon>
    </lineage>
</organism>
<keyword evidence="6 13" id="KW-0378">Hydrolase</keyword>
<comment type="cofactor">
    <cofactor evidence="1">
        <name>Zn(2+)</name>
        <dbReference type="ChEBI" id="CHEBI:29105"/>
    </cofactor>
</comment>
<keyword evidence="7" id="KW-0862">Zinc</keyword>
<evidence type="ECO:0000256" key="6">
    <source>
        <dbReference type="ARBA" id="ARBA00022801"/>
    </source>
</evidence>
<dbReference type="InterPro" id="IPR006680">
    <property type="entry name" value="Amidohydro-rel"/>
</dbReference>
<dbReference type="Gene3D" id="2.30.40.10">
    <property type="entry name" value="Urease, subunit C, domain 1"/>
    <property type="match status" value="1"/>
</dbReference>
<evidence type="ECO:0000313" key="13">
    <source>
        <dbReference type="EMBL" id="EIW84949.1"/>
    </source>
</evidence>
<reference evidence="14" key="1">
    <citation type="journal article" date="2012" name="Science">
        <title>The Paleozoic origin of enzymatic lignin decomposition reconstructed from 31 fungal genomes.</title>
        <authorList>
            <person name="Floudas D."/>
            <person name="Binder M."/>
            <person name="Riley R."/>
            <person name="Barry K."/>
            <person name="Blanchette R.A."/>
            <person name="Henrissat B."/>
            <person name="Martinez A.T."/>
            <person name="Otillar R."/>
            <person name="Spatafora J.W."/>
            <person name="Yadav J.S."/>
            <person name="Aerts A."/>
            <person name="Benoit I."/>
            <person name="Boyd A."/>
            <person name="Carlson A."/>
            <person name="Copeland A."/>
            <person name="Coutinho P.M."/>
            <person name="de Vries R.P."/>
            <person name="Ferreira P."/>
            <person name="Findley K."/>
            <person name="Foster B."/>
            <person name="Gaskell J."/>
            <person name="Glotzer D."/>
            <person name="Gorecki P."/>
            <person name="Heitman J."/>
            <person name="Hesse C."/>
            <person name="Hori C."/>
            <person name="Igarashi K."/>
            <person name="Jurgens J.A."/>
            <person name="Kallen N."/>
            <person name="Kersten P."/>
            <person name="Kohler A."/>
            <person name="Kuees U."/>
            <person name="Kumar T.K.A."/>
            <person name="Kuo A."/>
            <person name="LaButti K."/>
            <person name="Larrondo L.F."/>
            <person name="Lindquist E."/>
            <person name="Ling A."/>
            <person name="Lombard V."/>
            <person name="Lucas S."/>
            <person name="Lundell T."/>
            <person name="Martin R."/>
            <person name="McLaughlin D.J."/>
            <person name="Morgenstern I."/>
            <person name="Morin E."/>
            <person name="Murat C."/>
            <person name="Nagy L.G."/>
            <person name="Nolan M."/>
            <person name="Ohm R.A."/>
            <person name="Patyshakuliyeva A."/>
            <person name="Rokas A."/>
            <person name="Ruiz-Duenas F.J."/>
            <person name="Sabat G."/>
            <person name="Salamov A."/>
            <person name="Samejima M."/>
            <person name="Schmutz J."/>
            <person name="Slot J.C."/>
            <person name="St John F."/>
            <person name="Stenlid J."/>
            <person name="Sun H."/>
            <person name="Sun S."/>
            <person name="Syed K."/>
            <person name="Tsang A."/>
            <person name="Wiebenga A."/>
            <person name="Young D."/>
            <person name="Pisabarro A."/>
            <person name="Eastwood D.C."/>
            <person name="Martin F."/>
            <person name="Cullen D."/>
            <person name="Grigoriev I.V."/>
            <person name="Hibbett D.S."/>
        </authorList>
    </citation>
    <scope>NUCLEOTIDE SEQUENCE [LARGE SCALE GENOMIC DNA]</scope>
    <source>
        <strain evidence="14">RWD-64-598 SS2</strain>
    </source>
</reference>
<dbReference type="PANTHER" id="PTHR11271">
    <property type="entry name" value="GUANINE DEAMINASE"/>
    <property type="match status" value="1"/>
</dbReference>
<comment type="similarity">
    <text evidence="3">Belongs to the metallo-dependent hydrolases superfamily. ATZ/TRZ family.</text>
</comment>
<name>A0A5M3N0N1_CONPW</name>
<dbReference type="OrthoDB" id="194468at2759"/>
<evidence type="ECO:0000256" key="7">
    <source>
        <dbReference type="ARBA" id="ARBA00022833"/>
    </source>
</evidence>
<evidence type="ECO:0000256" key="8">
    <source>
        <dbReference type="ARBA" id="ARBA00051148"/>
    </source>
</evidence>
<comment type="pathway">
    <text evidence="2">Purine metabolism; guanine degradation; xanthine from guanine: step 1/1.</text>
</comment>
<dbReference type="RefSeq" id="XP_007764602.1">
    <property type="nucleotide sequence ID" value="XM_007766412.1"/>
</dbReference>
<evidence type="ECO:0000256" key="10">
    <source>
        <dbReference type="ARBA" id="ARBA00069860"/>
    </source>
</evidence>
<keyword evidence="5" id="KW-0479">Metal-binding</keyword>
<dbReference type="GO" id="GO:0008270">
    <property type="term" value="F:zinc ion binding"/>
    <property type="evidence" value="ECO:0007669"/>
    <property type="project" value="TreeGrafter"/>
</dbReference>